<sequence length="22" mass="2572">MCDCLIVFNVLRLLDLILPRVL</sequence>
<reference evidence="1" key="2">
    <citation type="journal article" date="2017" name="J. Med. Entomol.">
        <title>Transcriptome Analysis of the Triatoma infestans (Hemiptera: Reduviidae) Integument.</title>
        <authorList>
            <person name="Calderon-Fernandez G.M."/>
            <person name="Moriconi D.E."/>
            <person name="Dulbecco A.B."/>
            <person name="Juarez M.P."/>
        </authorList>
    </citation>
    <scope>NUCLEOTIDE SEQUENCE</scope>
    <source>
        <strain evidence="1">Int1</strain>
        <tissue evidence="1">Integument</tissue>
    </source>
</reference>
<reference evidence="1" key="1">
    <citation type="submission" date="2016-04" db="EMBL/GenBank/DDBJ databases">
        <authorList>
            <person name="Calderon-Fernandez G.M.Sr."/>
        </authorList>
    </citation>
    <scope>NUCLEOTIDE SEQUENCE</scope>
    <source>
        <strain evidence="1">Int1</strain>
        <tissue evidence="1">Integument</tissue>
    </source>
</reference>
<proteinExistence type="predicted"/>
<protein>
    <submittedName>
        <fullName evidence="1">B-cell receptor-associated protein 31</fullName>
    </submittedName>
</protein>
<accession>A0A161THT9</accession>
<organism evidence="1">
    <name type="scientific">Triatoma infestans</name>
    <name type="common">Assassin bug</name>
    <dbReference type="NCBI Taxonomy" id="30076"/>
    <lineage>
        <taxon>Eukaryota</taxon>
        <taxon>Metazoa</taxon>
        <taxon>Ecdysozoa</taxon>
        <taxon>Arthropoda</taxon>
        <taxon>Hexapoda</taxon>
        <taxon>Insecta</taxon>
        <taxon>Pterygota</taxon>
        <taxon>Neoptera</taxon>
        <taxon>Paraneoptera</taxon>
        <taxon>Hemiptera</taxon>
        <taxon>Heteroptera</taxon>
        <taxon>Panheteroptera</taxon>
        <taxon>Cimicomorpha</taxon>
        <taxon>Reduviidae</taxon>
        <taxon>Triatominae</taxon>
        <taxon>Triatoma</taxon>
    </lineage>
</organism>
<name>A0A161THT9_TRIIF</name>
<dbReference type="AlphaFoldDB" id="A0A161THT9"/>
<keyword evidence="1" id="KW-0675">Receptor</keyword>
<dbReference type="EMBL" id="GEMB01000537">
    <property type="protein sequence ID" value="JAS02592.1"/>
    <property type="molecule type" value="Transcribed_RNA"/>
</dbReference>
<evidence type="ECO:0000313" key="1">
    <source>
        <dbReference type="EMBL" id="JAS02592.1"/>
    </source>
</evidence>